<reference evidence="1" key="1">
    <citation type="submission" date="2023-07" db="EMBL/GenBank/DDBJ databases">
        <title>Genome content predicts the carbon catabolic preferences of heterotrophic bacteria.</title>
        <authorList>
            <person name="Gralka M."/>
        </authorList>
    </citation>
    <scope>NUCLEOTIDE SEQUENCE</scope>
    <source>
        <strain evidence="1">F2M12</strain>
    </source>
</reference>
<sequence length="52" mass="5796">MKILAVKAKPYVSCRFAGLKSTLPGSVLQLKYRLKNSFVAQPADSVFYLESM</sequence>
<comment type="caution">
    <text evidence="1">The sequence shown here is derived from an EMBL/GenBank/DDBJ whole genome shotgun (WGS) entry which is preliminary data.</text>
</comment>
<evidence type="ECO:0000313" key="1">
    <source>
        <dbReference type="EMBL" id="MDO6579410.1"/>
    </source>
</evidence>
<dbReference type="AlphaFoldDB" id="A0AAW7Z6D5"/>
<dbReference type="Proteomes" id="UP001170717">
    <property type="component" value="Unassembled WGS sequence"/>
</dbReference>
<protein>
    <submittedName>
        <fullName evidence="1">Uncharacterized protein</fullName>
    </submittedName>
</protein>
<proteinExistence type="predicted"/>
<gene>
    <name evidence="1" type="ORF">Q4527_18575</name>
</gene>
<dbReference type="EMBL" id="JAUOQI010000019">
    <property type="protein sequence ID" value="MDO6579410.1"/>
    <property type="molecule type" value="Genomic_DNA"/>
</dbReference>
<accession>A0AAW7Z6D5</accession>
<organism evidence="1 2">
    <name type="scientific">Alteromonas stellipolaris</name>
    <dbReference type="NCBI Taxonomy" id="233316"/>
    <lineage>
        <taxon>Bacteria</taxon>
        <taxon>Pseudomonadati</taxon>
        <taxon>Pseudomonadota</taxon>
        <taxon>Gammaproteobacteria</taxon>
        <taxon>Alteromonadales</taxon>
        <taxon>Alteromonadaceae</taxon>
        <taxon>Alteromonas/Salinimonas group</taxon>
        <taxon>Alteromonas</taxon>
    </lineage>
</organism>
<name>A0AAW7Z6D5_9ALTE</name>
<evidence type="ECO:0000313" key="2">
    <source>
        <dbReference type="Proteomes" id="UP001170717"/>
    </source>
</evidence>
<dbReference type="RefSeq" id="WP_303497851.1">
    <property type="nucleotide sequence ID" value="NZ_JAUOQA010000010.1"/>
</dbReference>